<gene>
    <name evidence="2" type="ORF">Hypma_015894</name>
</gene>
<protein>
    <submittedName>
        <fullName evidence="2">Uncharacterized protein</fullName>
    </submittedName>
</protein>
<keyword evidence="1" id="KW-0472">Membrane</keyword>
<dbReference type="InParanoid" id="A0A369KAE4"/>
<dbReference type="InterPro" id="IPR029044">
    <property type="entry name" value="Nucleotide-diphossugar_trans"/>
</dbReference>
<keyword evidence="1" id="KW-0812">Transmembrane</keyword>
<feature type="transmembrane region" description="Helical" evidence="1">
    <location>
        <begin position="6"/>
        <end position="25"/>
    </location>
</feature>
<organism evidence="2 3">
    <name type="scientific">Hypsizygus marmoreus</name>
    <name type="common">White beech mushroom</name>
    <name type="synonym">Agaricus marmoreus</name>
    <dbReference type="NCBI Taxonomy" id="39966"/>
    <lineage>
        <taxon>Eukaryota</taxon>
        <taxon>Fungi</taxon>
        <taxon>Dikarya</taxon>
        <taxon>Basidiomycota</taxon>
        <taxon>Agaricomycotina</taxon>
        <taxon>Agaricomycetes</taxon>
        <taxon>Agaricomycetidae</taxon>
        <taxon>Agaricales</taxon>
        <taxon>Tricholomatineae</taxon>
        <taxon>Lyophyllaceae</taxon>
        <taxon>Hypsizygus</taxon>
    </lineage>
</organism>
<sequence>MYPQQLLWSASPLAAVFFVILALFFGPWKNYKNQPIDDAERQPLLQALGPSFALNFDVTLERFVSYPAATQVPDTTAVILNWSRLPDVRRIVALLCGSSLDQTIAAIIVWNNSPQKLTEHDFVACPKGKLTIRNSPSNLYFQARFIACSQASTHYCFIQDDDYLVWPEIIQAVHAYIKRSTSLGVYLLPPHEKLSSDLRAISVGSDVHTSFAWLGHGALIPRARAIQFLALMNWFNASDEELNMADNYFTILSNTFVETWFDQGVELGGGQPFTVGSEGEERNRRHILRATDMLESIVASNDTSCSQVSEIPDLPYIQRGLQLDPPQVFRAPCLGSACLLETTINILPETVQHAASSASEMFALETANKKRIGVARMTHYLSHSPSNAVDGNPETAFCSFDNAKPGDMISLDVFTSQGLELQHVELAFLVDVPTESILRASVFEVGNAGNRAVSTISYELVCVDTGIVPPDRDFRFLRECSIQMLPSIDIAGAHVFRARLQKEMNQNWCIHEVWLRVRRSQ</sequence>
<evidence type="ECO:0000313" key="2">
    <source>
        <dbReference type="EMBL" id="RDB28783.1"/>
    </source>
</evidence>
<keyword evidence="1" id="KW-1133">Transmembrane helix</keyword>
<proteinExistence type="predicted"/>
<dbReference type="Proteomes" id="UP000076154">
    <property type="component" value="Unassembled WGS sequence"/>
</dbReference>
<dbReference type="OrthoDB" id="1684102at2759"/>
<evidence type="ECO:0000313" key="3">
    <source>
        <dbReference type="Proteomes" id="UP000076154"/>
    </source>
</evidence>
<dbReference type="SUPFAM" id="SSF53448">
    <property type="entry name" value="Nucleotide-diphospho-sugar transferases"/>
    <property type="match status" value="1"/>
</dbReference>
<dbReference type="Gene3D" id="3.90.550.10">
    <property type="entry name" value="Spore Coat Polysaccharide Biosynthesis Protein SpsA, Chain A"/>
    <property type="match status" value="1"/>
</dbReference>
<keyword evidence="3" id="KW-1185">Reference proteome</keyword>
<dbReference type="STRING" id="39966.A0A369KAE4"/>
<comment type="caution">
    <text evidence="2">The sequence shown here is derived from an EMBL/GenBank/DDBJ whole genome shotgun (WGS) entry which is preliminary data.</text>
</comment>
<name>A0A369KAE4_HYPMA</name>
<dbReference type="EMBL" id="LUEZ02000010">
    <property type="protein sequence ID" value="RDB28783.1"/>
    <property type="molecule type" value="Genomic_DNA"/>
</dbReference>
<evidence type="ECO:0000256" key="1">
    <source>
        <dbReference type="SAM" id="Phobius"/>
    </source>
</evidence>
<accession>A0A369KAE4</accession>
<dbReference type="AlphaFoldDB" id="A0A369KAE4"/>
<reference evidence="2" key="1">
    <citation type="submission" date="2018-04" db="EMBL/GenBank/DDBJ databases">
        <title>Whole genome sequencing of Hypsizygus marmoreus.</title>
        <authorList>
            <person name="Choi I.-G."/>
            <person name="Min B."/>
            <person name="Kim J.-G."/>
            <person name="Kim S."/>
            <person name="Oh Y.-L."/>
            <person name="Kong W.-S."/>
            <person name="Park H."/>
            <person name="Jeong J."/>
            <person name="Song E.-S."/>
        </authorList>
    </citation>
    <scope>NUCLEOTIDE SEQUENCE [LARGE SCALE GENOMIC DNA]</scope>
    <source>
        <strain evidence="2">51987-8</strain>
    </source>
</reference>